<dbReference type="InterPro" id="IPR038610">
    <property type="entry name" value="FliK-like_C_sf"/>
</dbReference>
<accession>A0A2G3E1K7</accession>
<keyword evidence="3" id="KW-0969">Cilium</keyword>
<comment type="caution">
    <text evidence="3">The sequence shown here is derived from an EMBL/GenBank/DDBJ whole genome shotgun (WGS) entry which is preliminary data.</text>
</comment>
<evidence type="ECO:0000259" key="2">
    <source>
        <dbReference type="Pfam" id="PF02120"/>
    </source>
</evidence>
<evidence type="ECO:0000256" key="1">
    <source>
        <dbReference type="SAM" id="Coils"/>
    </source>
</evidence>
<dbReference type="Proteomes" id="UP000224563">
    <property type="component" value="Unassembled WGS sequence"/>
</dbReference>
<dbReference type="Pfam" id="PF02120">
    <property type="entry name" value="Flg_hook"/>
    <property type="match status" value="1"/>
</dbReference>
<evidence type="ECO:0000313" key="3">
    <source>
        <dbReference type="EMBL" id="PHU37035.1"/>
    </source>
</evidence>
<feature type="domain" description="Flagellar hook-length control protein-like C-terminal" evidence="2">
    <location>
        <begin position="481"/>
        <end position="545"/>
    </location>
</feature>
<keyword evidence="3" id="KW-0282">Flagellum</keyword>
<dbReference type="AlphaFoldDB" id="A0A2G3E1K7"/>
<evidence type="ECO:0000313" key="4">
    <source>
        <dbReference type="Proteomes" id="UP000224563"/>
    </source>
</evidence>
<keyword evidence="1" id="KW-0175">Coiled coil</keyword>
<keyword evidence="3" id="KW-0966">Cell projection</keyword>
<organism evidence="3 4">
    <name type="scientific">Agathobacter ruminis</name>
    <dbReference type="NCBI Taxonomy" id="1712665"/>
    <lineage>
        <taxon>Bacteria</taxon>
        <taxon>Bacillati</taxon>
        <taxon>Bacillota</taxon>
        <taxon>Clostridia</taxon>
        <taxon>Lachnospirales</taxon>
        <taxon>Lachnospiraceae</taxon>
        <taxon>Agathobacter</taxon>
    </lineage>
</organism>
<reference evidence="3 4" key="2">
    <citation type="submission" date="2017-10" db="EMBL/GenBank/DDBJ databases">
        <authorList>
            <person name="Banno H."/>
            <person name="Chua N.-H."/>
        </authorList>
    </citation>
    <scope>NUCLEOTIDE SEQUENCE [LARGE SCALE GENOMIC DNA]</scope>
    <source>
        <strain evidence="3 4">JK623</strain>
    </source>
</reference>
<dbReference type="Gene3D" id="3.30.750.140">
    <property type="match status" value="1"/>
</dbReference>
<keyword evidence="4" id="KW-1185">Reference proteome</keyword>
<dbReference type="EMBL" id="PDYG01000087">
    <property type="protein sequence ID" value="PHU37035.1"/>
    <property type="molecule type" value="Genomic_DNA"/>
</dbReference>
<sequence>MQLSNLLGMYHNSTSQPTPVSSQMGTQKLVSNLSELTQGNIFEGTVNSIKGGRVLLGLSNGQTLSARLDASISLTQGQSLFFQVKSNDGNTIAIRPFTLNGNQVNLTMMNALSQANLPLDETNLTMVNSMMEKAMPVNRDSLVQMARVLSNNPTANVETLVEMTNLKLPTTPEMISQFENYANDRQAITNELNQFMEALPDVVANENLPGQALAGMAGDVLQILSENLSTENLPMENPAVNILTENPAVETAGLENAAMEAATAETVAAETVAAETDTLGNGLNETVALQDVAESANPEQVNPQNQYPGGSLGAVFSQNEISNLTNNLYEADLLPNNMTLEPNQNAMQLLQEIAKGMSELTDADRSTLLKLLGSSEIKTLAREAMKQQWLLKPQDLAGKESDQVSRLYDHLKNQLNRIESAVRATGQEAPALTQMANEIRNNVDFMNQVNQTYQYVQIPLQMNGQNVAGELYVYANKKAAGDDDELSAFLHLDMEHLGSTDVSVKMRNRKVDTKFYFDNEASYDLVMEHADELSERLRRKGYDCNISVVNEANKIDFVEDFMKQDTKSIGLVHRYSFDMRA</sequence>
<protein>
    <submittedName>
        <fullName evidence="3">Flagellar hook-length control protein FliK</fullName>
    </submittedName>
</protein>
<proteinExistence type="predicted"/>
<gene>
    <name evidence="3" type="ORF">CSX02_10095</name>
</gene>
<reference evidence="3 4" key="1">
    <citation type="submission" date="2017-10" db="EMBL/GenBank/DDBJ databases">
        <title>Resolving the taxonomy of Roseburia spp., Eubacterium rectale and Agathobacter spp. through phylogenomic analysis.</title>
        <authorList>
            <person name="Sheridan P.O."/>
            <person name="Walker A.W."/>
            <person name="Duncan S.H."/>
            <person name="Scott K.P."/>
            <person name="Toole P.W.O."/>
            <person name="Luis P."/>
            <person name="Flint H.J."/>
        </authorList>
    </citation>
    <scope>NUCLEOTIDE SEQUENCE [LARGE SCALE GENOMIC DNA]</scope>
    <source>
        <strain evidence="3 4">JK623</strain>
    </source>
</reference>
<dbReference type="InterPro" id="IPR021136">
    <property type="entry name" value="Flagellar_hook_control-like_C"/>
</dbReference>
<name>A0A2G3E1K7_9FIRM</name>
<feature type="coiled-coil region" evidence="1">
    <location>
        <begin position="401"/>
        <end position="428"/>
    </location>
</feature>